<dbReference type="EMBL" id="CP036275">
    <property type="protein sequence ID" value="QDU41167.1"/>
    <property type="molecule type" value="Genomic_DNA"/>
</dbReference>
<protein>
    <submittedName>
        <fullName evidence="2">Uncharacterized protein</fullName>
    </submittedName>
</protein>
<dbReference type="Proteomes" id="UP000320496">
    <property type="component" value="Chromosome"/>
</dbReference>
<keyword evidence="1" id="KW-0812">Transmembrane</keyword>
<keyword evidence="1" id="KW-0472">Membrane</keyword>
<proteinExistence type="predicted"/>
<name>A0A517ZF97_9PLAN</name>
<keyword evidence="3" id="KW-1185">Reference proteome</keyword>
<evidence type="ECO:0000256" key="1">
    <source>
        <dbReference type="SAM" id="Phobius"/>
    </source>
</evidence>
<dbReference type="RefSeq" id="WP_145372375.1">
    <property type="nucleotide sequence ID" value="NZ_CP036275.1"/>
</dbReference>
<organism evidence="2 3">
    <name type="scientific">Maioricimonas rarisocia</name>
    <dbReference type="NCBI Taxonomy" id="2528026"/>
    <lineage>
        <taxon>Bacteria</taxon>
        <taxon>Pseudomonadati</taxon>
        <taxon>Planctomycetota</taxon>
        <taxon>Planctomycetia</taxon>
        <taxon>Planctomycetales</taxon>
        <taxon>Planctomycetaceae</taxon>
        <taxon>Maioricimonas</taxon>
    </lineage>
</organism>
<dbReference type="KEGG" id="mri:Mal4_55320"/>
<feature type="transmembrane region" description="Helical" evidence="1">
    <location>
        <begin position="21"/>
        <end position="42"/>
    </location>
</feature>
<sequence length="149" mass="16323">MPDAETFQERAPGLRLGRRGLTLLLVGVVTVPTVSVALLTLLTTRAADHPLPVEIRLTEDEAGETAVRISNAGDDELASVRIALNDAFYYMPRQRLDVGGEMVVPLTWFAKKSGHRFDPETIEPELVTVTARLPGNRRGVVHQEVGGRK</sequence>
<keyword evidence="1" id="KW-1133">Transmembrane helix</keyword>
<dbReference type="OrthoDB" id="273911at2"/>
<evidence type="ECO:0000313" key="2">
    <source>
        <dbReference type="EMBL" id="QDU41167.1"/>
    </source>
</evidence>
<evidence type="ECO:0000313" key="3">
    <source>
        <dbReference type="Proteomes" id="UP000320496"/>
    </source>
</evidence>
<reference evidence="2 3" key="1">
    <citation type="submission" date="2019-02" db="EMBL/GenBank/DDBJ databases">
        <title>Deep-cultivation of Planctomycetes and their phenomic and genomic characterization uncovers novel biology.</title>
        <authorList>
            <person name="Wiegand S."/>
            <person name="Jogler M."/>
            <person name="Boedeker C."/>
            <person name="Pinto D."/>
            <person name="Vollmers J."/>
            <person name="Rivas-Marin E."/>
            <person name="Kohn T."/>
            <person name="Peeters S.H."/>
            <person name="Heuer A."/>
            <person name="Rast P."/>
            <person name="Oberbeckmann S."/>
            <person name="Bunk B."/>
            <person name="Jeske O."/>
            <person name="Meyerdierks A."/>
            <person name="Storesund J.E."/>
            <person name="Kallscheuer N."/>
            <person name="Luecker S."/>
            <person name="Lage O.M."/>
            <person name="Pohl T."/>
            <person name="Merkel B.J."/>
            <person name="Hornburger P."/>
            <person name="Mueller R.-W."/>
            <person name="Bruemmer F."/>
            <person name="Labrenz M."/>
            <person name="Spormann A.M."/>
            <person name="Op den Camp H."/>
            <person name="Overmann J."/>
            <person name="Amann R."/>
            <person name="Jetten M.S.M."/>
            <person name="Mascher T."/>
            <person name="Medema M.H."/>
            <person name="Devos D.P."/>
            <person name="Kaster A.-K."/>
            <person name="Ovreas L."/>
            <person name="Rohde M."/>
            <person name="Galperin M.Y."/>
            <person name="Jogler C."/>
        </authorList>
    </citation>
    <scope>NUCLEOTIDE SEQUENCE [LARGE SCALE GENOMIC DNA]</scope>
    <source>
        <strain evidence="2 3">Mal4</strain>
    </source>
</reference>
<accession>A0A517ZF97</accession>
<gene>
    <name evidence="2" type="ORF">Mal4_55320</name>
</gene>
<dbReference type="AlphaFoldDB" id="A0A517ZF97"/>